<feature type="region of interest" description="Disordered" evidence="1">
    <location>
        <begin position="146"/>
        <end position="184"/>
    </location>
</feature>
<evidence type="ECO:0000256" key="1">
    <source>
        <dbReference type="SAM" id="MobiDB-lite"/>
    </source>
</evidence>
<dbReference type="AlphaFoldDB" id="A0A935UFR8"/>
<dbReference type="PANTHER" id="PTHR23150:SF19">
    <property type="entry name" value="FORMYLGLYCINE-GENERATING ENZYME"/>
    <property type="match status" value="1"/>
</dbReference>
<dbReference type="SUPFAM" id="SSF56436">
    <property type="entry name" value="C-type lectin-like"/>
    <property type="match status" value="1"/>
</dbReference>
<dbReference type="SUPFAM" id="SSF52540">
    <property type="entry name" value="P-loop containing nucleoside triphosphate hydrolases"/>
    <property type="match status" value="1"/>
</dbReference>
<dbReference type="InterPro" id="IPR016187">
    <property type="entry name" value="CTDL_fold"/>
</dbReference>
<organism evidence="3 4">
    <name type="scientific">Candidatus Accumulibacter proximus</name>
    <dbReference type="NCBI Taxonomy" id="2954385"/>
    <lineage>
        <taxon>Bacteria</taxon>
        <taxon>Pseudomonadati</taxon>
        <taxon>Pseudomonadota</taxon>
        <taxon>Betaproteobacteria</taxon>
        <taxon>Candidatus Accumulibacter</taxon>
    </lineage>
</organism>
<evidence type="ECO:0000313" key="4">
    <source>
        <dbReference type="Proteomes" id="UP000697998"/>
    </source>
</evidence>
<dbReference type="InterPro" id="IPR042095">
    <property type="entry name" value="SUMF_sf"/>
</dbReference>
<dbReference type="InterPro" id="IPR051043">
    <property type="entry name" value="Sulfatase_Mod_Factor_Kinase"/>
</dbReference>
<feature type="region of interest" description="Disordered" evidence="1">
    <location>
        <begin position="1114"/>
        <end position="1138"/>
    </location>
</feature>
<evidence type="ECO:0000313" key="3">
    <source>
        <dbReference type="EMBL" id="MBK7673655.1"/>
    </source>
</evidence>
<dbReference type="Pfam" id="PF03781">
    <property type="entry name" value="FGE-sulfatase"/>
    <property type="match status" value="2"/>
</dbReference>
<dbReference type="InterPro" id="IPR027417">
    <property type="entry name" value="P-loop_NTPase"/>
</dbReference>
<dbReference type="PANTHER" id="PTHR23150">
    <property type="entry name" value="SULFATASE MODIFYING FACTOR 1, 2"/>
    <property type="match status" value="1"/>
</dbReference>
<sequence>MDDILPRATRTKKDFFVSYNQADKDWAEWIAWQLEDAGYSTIIQAWDFQAGGNFVLEMDHAARTTWRTIAVVSDNYLAAQFTQPEWAVALVQDPTGACATLLPVRVGECQPEGLLRAIAYIDLVGCDEAGAKQTLLAHLRSERLKPSLPPRFPGQASGQRAAAPGFPARPAATGPFPARPAATPSASPLQAFRAALLGEQSVPAVDERTLQEILRHSPRTLDEYRLARIAEWSQPQYALDKRFTRLTLLLDQGPEAQGTRWQAQQQSFDDLREVLAEAGEPAAVLLGPPGCGKSTLLRRLELDLAVDALRAPAGETTRLSFLVPLNRYRPARPGEAPPLPRDWLAQEWSRRYPQLPPFGELLASGRLVLLLDAVNELPHSDDTDYRERIGLWRDFVGELPAGTRVLFSCRSLDYSASLSTPEAPVPHVRIEQLGDSQVEEFLAVYDAEHGPALWQQLRGTPQLDLFRSPFYLKLLLGQAGAGGPALEGRAALFTGFVRQAVQREITAGNPLFCPGALLDKRDHERLAQRAWRNATDLPERGTLLPALSRFAYDLQARRAPGEASRLRVPWDDAVELLGGERGKQHGDDLLHAGVSLQVLDEQWDDVFYVHQLLQEYFAARSLAGKPQPELVVSAWRADEISPGLPAVLAGLADSDPLPAAPATGWEETFVLAAAMARGPEAFVSTLVDVNLPLAGRCAAQPDVAATISDALRKRLQQALVARSRDPEADLRARIAAARALGALGDPRFEPGRGPDGDFLLPPLLTIEPGRYWIGSDEELYAGKLPAHEVDVVTFHIARFPVSNAEWRLFVEAGGHEDERWWQDDAGQRWRRGEGTAEGPKQQWRANWQTLRDNPQRIGELLRDGRITSKLAEDWEQIRRMSEDEFETLLEARYPAGRQSEPSYWNDPAYNDASQPVVGVCWYEARAYCAWLSAQTGQLWRLPSEAEWEAAARGREGRRYAWGDDFDASRCNSFESHVRGTTSIGVFPAGDTPQGLADLSGNVWEWTTTAYESYPYAADSRRESPDRADARRVVRGGSWFFPRDGARCAYRLDLDPGARDGDLGLRLVCVSHIEQAFKKPGPRGPGRKCPSTTVGWPRRTRCGWRGLVPSARIAPRGARRRAPKEEMRRLGVRPEAPRPPSACALLQPAAEQAADLGDDGADVLVLAGVEPAPVPRQAQVQAQVVERRIGAAQRVEPWRAALALRLEQRFLQIFRATTCSLPAARADCRSAI</sequence>
<dbReference type="EMBL" id="JADJMH010000001">
    <property type="protein sequence ID" value="MBK7673655.1"/>
    <property type="molecule type" value="Genomic_DNA"/>
</dbReference>
<dbReference type="Proteomes" id="UP000697998">
    <property type="component" value="Unassembled WGS sequence"/>
</dbReference>
<dbReference type="Pfam" id="PF13676">
    <property type="entry name" value="TIR_2"/>
    <property type="match status" value="1"/>
</dbReference>
<dbReference type="SUPFAM" id="SSF52200">
    <property type="entry name" value="Toll/Interleukin receptor TIR domain"/>
    <property type="match status" value="1"/>
</dbReference>
<name>A0A935UFR8_9PROT</name>
<dbReference type="GO" id="GO:0007165">
    <property type="term" value="P:signal transduction"/>
    <property type="evidence" value="ECO:0007669"/>
    <property type="project" value="InterPro"/>
</dbReference>
<feature type="domain" description="TIR" evidence="2">
    <location>
        <begin position="11"/>
        <end position="138"/>
    </location>
</feature>
<dbReference type="Gene3D" id="3.90.1580.10">
    <property type="entry name" value="paralog of FGE (formylglycine-generating enzyme)"/>
    <property type="match status" value="1"/>
</dbReference>
<dbReference type="InterPro" id="IPR007111">
    <property type="entry name" value="NACHT_NTPase"/>
</dbReference>
<gene>
    <name evidence="3" type="ORF">IPJ27_02180</name>
</gene>
<proteinExistence type="predicted"/>
<dbReference type="InterPro" id="IPR005532">
    <property type="entry name" value="SUMF_dom"/>
</dbReference>
<dbReference type="PROSITE" id="PS50104">
    <property type="entry name" value="TIR"/>
    <property type="match status" value="1"/>
</dbReference>
<reference evidence="3 4" key="1">
    <citation type="submission" date="2020-10" db="EMBL/GenBank/DDBJ databases">
        <title>Connecting structure to function with the recovery of over 1000 high-quality activated sludge metagenome-assembled genomes encoding full-length rRNA genes using long-read sequencing.</title>
        <authorList>
            <person name="Singleton C.M."/>
            <person name="Petriglieri F."/>
            <person name="Kristensen J.M."/>
            <person name="Kirkegaard R.H."/>
            <person name="Michaelsen T.Y."/>
            <person name="Andersen M.H."/>
            <person name="Karst S.M."/>
            <person name="Dueholm M.S."/>
            <person name="Nielsen P.H."/>
            <person name="Albertsen M."/>
        </authorList>
    </citation>
    <scope>NUCLEOTIDE SEQUENCE [LARGE SCALE GENOMIC DNA]</scope>
    <source>
        <strain evidence="3">EsbW_18-Q3-R4-48_BATAC.285</strain>
    </source>
</reference>
<dbReference type="GO" id="GO:0120147">
    <property type="term" value="F:formylglycine-generating oxidase activity"/>
    <property type="evidence" value="ECO:0007669"/>
    <property type="project" value="TreeGrafter"/>
</dbReference>
<feature type="compositionally biased region" description="Low complexity" evidence="1">
    <location>
        <begin position="161"/>
        <end position="184"/>
    </location>
</feature>
<evidence type="ECO:0000259" key="2">
    <source>
        <dbReference type="PROSITE" id="PS50104"/>
    </source>
</evidence>
<dbReference type="InterPro" id="IPR035897">
    <property type="entry name" value="Toll_tir_struct_dom_sf"/>
</dbReference>
<dbReference type="Gene3D" id="3.40.50.300">
    <property type="entry name" value="P-loop containing nucleotide triphosphate hydrolases"/>
    <property type="match status" value="1"/>
</dbReference>
<dbReference type="InterPro" id="IPR000157">
    <property type="entry name" value="TIR_dom"/>
</dbReference>
<protein>
    <submittedName>
        <fullName evidence="3">SUMF1/EgtB/PvdO family nonheme iron enzyme</fullName>
    </submittedName>
</protein>
<dbReference type="Gene3D" id="3.40.50.10140">
    <property type="entry name" value="Toll/interleukin-1 receptor homology (TIR) domain"/>
    <property type="match status" value="1"/>
</dbReference>
<comment type="caution">
    <text evidence="3">The sequence shown here is derived from an EMBL/GenBank/DDBJ whole genome shotgun (WGS) entry which is preliminary data.</text>
</comment>
<accession>A0A935UFR8</accession>
<dbReference type="Pfam" id="PF05729">
    <property type="entry name" value="NACHT"/>
    <property type="match status" value="1"/>
</dbReference>